<organism evidence="2 3">
    <name type="scientific">Rhodosorus marinus</name>
    <dbReference type="NCBI Taxonomy" id="101924"/>
    <lineage>
        <taxon>Eukaryota</taxon>
        <taxon>Rhodophyta</taxon>
        <taxon>Stylonematophyceae</taxon>
        <taxon>Stylonematales</taxon>
        <taxon>Stylonemataceae</taxon>
        <taxon>Rhodosorus</taxon>
    </lineage>
</organism>
<comment type="caution">
    <text evidence="2">The sequence shown here is derived from an EMBL/GenBank/DDBJ whole genome shotgun (WGS) entry which is preliminary data.</text>
</comment>
<protein>
    <submittedName>
        <fullName evidence="2">Uncharacterized protein</fullName>
    </submittedName>
</protein>
<feature type="compositionally biased region" description="Basic residues" evidence="1">
    <location>
        <begin position="111"/>
        <end position="125"/>
    </location>
</feature>
<dbReference type="EMBL" id="JAMWBK010000002">
    <property type="protein sequence ID" value="KAJ8907314.1"/>
    <property type="molecule type" value="Genomic_DNA"/>
</dbReference>
<keyword evidence="3" id="KW-1185">Reference proteome</keyword>
<dbReference type="Proteomes" id="UP001157974">
    <property type="component" value="Unassembled WGS sequence"/>
</dbReference>
<feature type="region of interest" description="Disordered" evidence="1">
    <location>
        <begin position="220"/>
        <end position="251"/>
    </location>
</feature>
<feature type="compositionally biased region" description="Basic and acidic residues" evidence="1">
    <location>
        <begin position="268"/>
        <end position="278"/>
    </location>
</feature>
<gene>
    <name evidence="2" type="ORF">NDN08_007428</name>
</gene>
<proteinExistence type="predicted"/>
<feature type="region of interest" description="Disordered" evidence="1">
    <location>
        <begin position="94"/>
        <end position="127"/>
    </location>
</feature>
<reference evidence="2 3" key="1">
    <citation type="journal article" date="2023" name="Nat. Commun.">
        <title>Origin of minicircular mitochondrial genomes in red algae.</title>
        <authorList>
            <person name="Lee Y."/>
            <person name="Cho C.H."/>
            <person name="Lee Y.M."/>
            <person name="Park S.I."/>
            <person name="Yang J.H."/>
            <person name="West J.A."/>
            <person name="Bhattacharya D."/>
            <person name="Yoon H.S."/>
        </authorList>
    </citation>
    <scope>NUCLEOTIDE SEQUENCE [LARGE SCALE GENOMIC DNA]</scope>
    <source>
        <strain evidence="2 3">CCMP1338</strain>
        <tissue evidence="2">Whole cell</tissue>
    </source>
</reference>
<dbReference type="AlphaFoldDB" id="A0AAV8UZ25"/>
<feature type="region of interest" description="Disordered" evidence="1">
    <location>
        <begin position="259"/>
        <end position="278"/>
    </location>
</feature>
<evidence type="ECO:0000313" key="3">
    <source>
        <dbReference type="Proteomes" id="UP001157974"/>
    </source>
</evidence>
<accession>A0AAV8UZ25</accession>
<evidence type="ECO:0000313" key="2">
    <source>
        <dbReference type="EMBL" id="KAJ8907314.1"/>
    </source>
</evidence>
<evidence type="ECO:0000256" key="1">
    <source>
        <dbReference type="SAM" id="MobiDB-lite"/>
    </source>
</evidence>
<feature type="region of interest" description="Disordered" evidence="1">
    <location>
        <begin position="173"/>
        <end position="208"/>
    </location>
</feature>
<name>A0AAV8UZ25_9RHOD</name>
<sequence length="363" mass="40119">MDADPVVAVGARQLGNISLSNACMGPPNEIRIPTPDSALNFKESYPTTSHSLLSFESEIVSSESTVKESAVDAAKLPSGSAIYERFANGIKSHASHESHSGLRARAPGKAGVKKRSRGKKLKCARGKGANRTSTEAVGAAYGLDFCATDEQADIFELPFRDSISIFPREQRRNKGKPLVAPPVNWKGSRSGLSRFRRPLNTPKDDEEGVRRLQRFKLEQKCSEKKTSRKSKGWTDERAGVANTPSGKGSRGLLILQAVETENPNTRNEQPELEAKEDRDEIRVRDAVEDLLPTHSEVAEPLREMLYNICCAVTKSLPERLKSDSTYYRKLLKQVVSSNEPILRSVVGSTYIDEDTPGLWYFGR</sequence>